<evidence type="ECO:0000256" key="1">
    <source>
        <dbReference type="SAM" id="Phobius"/>
    </source>
</evidence>
<proteinExistence type="predicted"/>
<dbReference type="RefSeq" id="WP_035147557.1">
    <property type="nucleotide sequence ID" value="NZ_JAAZWO010000006.1"/>
</dbReference>
<dbReference type="EMBL" id="JAAZWO010000006">
    <property type="protein sequence ID" value="MBC2397568.1"/>
    <property type="molecule type" value="Genomic_DNA"/>
</dbReference>
<keyword evidence="1" id="KW-1133">Transmembrane helix</keyword>
<keyword evidence="1" id="KW-0472">Membrane</keyword>
<dbReference type="Proteomes" id="UP000563151">
    <property type="component" value="Unassembled WGS sequence"/>
</dbReference>
<keyword evidence="1" id="KW-0812">Transmembrane</keyword>
<organism evidence="2 3">
    <name type="scientific">Clostridium tetanomorphum</name>
    <dbReference type="NCBI Taxonomy" id="1553"/>
    <lineage>
        <taxon>Bacteria</taxon>
        <taxon>Bacillati</taxon>
        <taxon>Bacillota</taxon>
        <taxon>Clostridia</taxon>
        <taxon>Eubacteriales</taxon>
        <taxon>Clostridiaceae</taxon>
        <taxon>Clostridium</taxon>
    </lineage>
</organism>
<evidence type="ECO:0000313" key="3">
    <source>
        <dbReference type="Proteomes" id="UP000563151"/>
    </source>
</evidence>
<feature type="transmembrane region" description="Helical" evidence="1">
    <location>
        <begin position="9"/>
        <end position="31"/>
    </location>
</feature>
<accession>A0A923J1N5</accession>
<evidence type="ECO:0000313" key="2">
    <source>
        <dbReference type="EMBL" id="MBC2397568.1"/>
    </source>
</evidence>
<comment type="caution">
    <text evidence="2">The sequence shown here is derived from an EMBL/GenBank/DDBJ whole genome shotgun (WGS) entry which is preliminary data.</text>
</comment>
<evidence type="ECO:0008006" key="4">
    <source>
        <dbReference type="Google" id="ProtNLM"/>
    </source>
</evidence>
<dbReference type="AlphaFoldDB" id="A0A923J1N5"/>
<reference evidence="2 3" key="1">
    <citation type="submission" date="2020-04" db="EMBL/GenBank/DDBJ databases">
        <title>Genomic insights into acetone-butanol-ethanol (ABE) fermentation by sequencing solventogenic clostridia strains.</title>
        <authorList>
            <person name="Brown S."/>
        </authorList>
    </citation>
    <scope>NUCLEOTIDE SEQUENCE [LARGE SCALE GENOMIC DNA]</scope>
    <source>
        <strain evidence="2 3">DJ011</strain>
    </source>
</reference>
<protein>
    <recommendedName>
        <fullName evidence="4">DUF3829 domain-containing protein</fullName>
    </recommendedName>
</protein>
<sequence>MKDKKNTKIAYISLVSVLIIGLIFISSYYLFINTTDREYIKSIKSSIKNINGINNSTINYIKGQSIDVEKCKKELPNKINSLVKYKNKLTSLTPPEKYMKSHGYLINGLNNNIHIYEQMLSILNNPISKDINKSSESLKKYKNECMHYYSLFTINNNKITLSENSLKYINNCNYYIDELVTLTKDMEIKNSQYIDYINDIDDIISCFIEIKIDFSSYRDKIKNKSISYESTLKNIDNIKNEFEEIKNKFSKVSVPPKGITSYKLLSKTFDSYNSYIKNFRYALSTEAAQMFNNNNKVDSLYVEPDLNYKIMNSNYNEFIKEYSSFKQSNNK</sequence>
<name>A0A923J1N5_CLOTT</name>
<gene>
    <name evidence="2" type="ORF">HGG79_07240</name>
</gene>
<keyword evidence="3" id="KW-1185">Reference proteome</keyword>